<feature type="region of interest" description="Disordered" evidence="4">
    <location>
        <begin position="112"/>
        <end position="140"/>
    </location>
</feature>
<sequence length="566" mass="65157">MSFMIQDSPTSRYNQQNRPGSASRRPGSSINPITGEETPAYRPPSRPQSRPPTRPFSLRPEGVPELDLHCFKAEPKTVLPEQYDYVLDSGRSGVSTISWGTDTERSYRDYQENDTGRGNQGYHGSQAYHGNQGYHGNQASARSARNNIDEDFKHLKLKTEDDVKPVKKKTYGEIRKEVEEEEDYVDQNWSKRKPVSKAETLKKMDAEELLEHNKQQKLIETVMIDQLSRPVISDPDQDSRLSVPVSERPHRGSQRMLHSTKMRTKNTTTENMLSKRVRFGARILTRQFGKSAKALPFVTRGRYGHIQGPREDDPYNLTDIFSGNEIIIETRGQHSLPDTVKKRDSVYFKITDVDEEEKQILLQEETYRSQNKQEMINRRILDGVQEEVRERLKKRGIKTVTGLGRYYRKLDKTGSGVLYKFELEKGLFTFHIELPPQDLDQAFDVLDPDETGELDYSVYMRGVIGQMVESRKNLVRKVFRKIDSQKRGVITVSEIKKYFNASFQPPYKQGATPGVSSLKAFLEAITSSPNQEEITYVEFEEYYEGLSISVDDNNEFANILHNTWNI</sequence>
<dbReference type="OrthoDB" id="6280085at2759"/>
<reference evidence="6" key="1">
    <citation type="submission" date="2021-03" db="EMBL/GenBank/DDBJ databases">
        <authorList>
            <person name="Bekaert M."/>
        </authorList>
    </citation>
    <scope>NUCLEOTIDE SEQUENCE</scope>
</reference>
<organism evidence="6 7">
    <name type="scientific">Mytilus edulis</name>
    <name type="common">Blue mussel</name>
    <dbReference type="NCBI Taxonomy" id="6550"/>
    <lineage>
        <taxon>Eukaryota</taxon>
        <taxon>Metazoa</taxon>
        <taxon>Spiralia</taxon>
        <taxon>Lophotrochozoa</taxon>
        <taxon>Mollusca</taxon>
        <taxon>Bivalvia</taxon>
        <taxon>Autobranchia</taxon>
        <taxon>Pteriomorphia</taxon>
        <taxon>Mytilida</taxon>
        <taxon>Mytiloidea</taxon>
        <taxon>Mytilidae</taxon>
        <taxon>Mytilinae</taxon>
        <taxon>Mytilus</taxon>
    </lineage>
</organism>
<keyword evidence="1" id="KW-0479">Metal-binding</keyword>
<dbReference type="SUPFAM" id="SSF47473">
    <property type="entry name" value="EF-hand"/>
    <property type="match status" value="1"/>
</dbReference>
<name>A0A8S3UEV0_MYTED</name>
<keyword evidence="3" id="KW-0106">Calcium</keyword>
<keyword evidence="7" id="KW-1185">Reference proteome</keyword>
<evidence type="ECO:0000313" key="7">
    <source>
        <dbReference type="Proteomes" id="UP000683360"/>
    </source>
</evidence>
<dbReference type="InterPro" id="IPR002048">
    <property type="entry name" value="EF_hand_dom"/>
</dbReference>
<dbReference type="InterPro" id="IPR051581">
    <property type="entry name" value="Ca-bind"/>
</dbReference>
<dbReference type="Gene3D" id="1.10.238.10">
    <property type="entry name" value="EF-hand"/>
    <property type="match status" value="2"/>
</dbReference>
<dbReference type="PROSITE" id="PS50222">
    <property type="entry name" value="EF_HAND_2"/>
    <property type="match status" value="2"/>
</dbReference>
<feature type="compositionally biased region" description="Pro residues" evidence="4">
    <location>
        <begin position="41"/>
        <end position="54"/>
    </location>
</feature>
<dbReference type="AlphaFoldDB" id="A0A8S3UEV0"/>
<keyword evidence="2" id="KW-0677">Repeat</keyword>
<protein>
    <recommendedName>
        <fullName evidence="5">EF-hand domain-containing protein</fullName>
    </recommendedName>
</protein>
<evidence type="ECO:0000256" key="3">
    <source>
        <dbReference type="ARBA" id="ARBA00022837"/>
    </source>
</evidence>
<evidence type="ECO:0000256" key="2">
    <source>
        <dbReference type="ARBA" id="ARBA00022737"/>
    </source>
</evidence>
<dbReference type="PANTHER" id="PTHR34524:SF15">
    <property type="entry name" value="EF-HAND DOMAIN-CONTAINING PROTEIN"/>
    <property type="match status" value="1"/>
</dbReference>
<dbReference type="InterPro" id="IPR011992">
    <property type="entry name" value="EF-hand-dom_pair"/>
</dbReference>
<evidence type="ECO:0000256" key="4">
    <source>
        <dbReference type="SAM" id="MobiDB-lite"/>
    </source>
</evidence>
<comment type="caution">
    <text evidence="6">The sequence shown here is derived from an EMBL/GenBank/DDBJ whole genome shotgun (WGS) entry which is preliminary data.</text>
</comment>
<evidence type="ECO:0000313" key="6">
    <source>
        <dbReference type="EMBL" id="CAG2241124.1"/>
    </source>
</evidence>
<dbReference type="GO" id="GO:0005509">
    <property type="term" value="F:calcium ion binding"/>
    <property type="evidence" value="ECO:0007669"/>
    <property type="project" value="InterPro"/>
</dbReference>
<dbReference type="Proteomes" id="UP000683360">
    <property type="component" value="Unassembled WGS sequence"/>
</dbReference>
<evidence type="ECO:0000256" key="1">
    <source>
        <dbReference type="ARBA" id="ARBA00022723"/>
    </source>
</evidence>
<feature type="domain" description="EF-hand" evidence="5">
    <location>
        <begin position="434"/>
        <end position="469"/>
    </location>
</feature>
<accession>A0A8S3UEV0</accession>
<feature type="region of interest" description="Disordered" evidence="4">
    <location>
        <begin position="231"/>
        <end position="267"/>
    </location>
</feature>
<proteinExistence type="predicted"/>
<feature type="compositionally biased region" description="Polar residues" evidence="4">
    <location>
        <begin position="1"/>
        <end position="17"/>
    </location>
</feature>
<dbReference type="PANTHER" id="PTHR34524">
    <property type="entry name" value="CALCYPHOSIN"/>
    <property type="match status" value="1"/>
</dbReference>
<gene>
    <name evidence="6" type="ORF">MEDL_53374</name>
</gene>
<dbReference type="EMBL" id="CAJPWZ010002579">
    <property type="protein sequence ID" value="CAG2241124.1"/>
    <property type="molecule type" value="Genomic_DNA"/>
</dbReference>
<feature type="domain" description="EF-hand" evidence="5">
    <location>
        <begin position="470"/>
        <end position="505"/>
    </location>
</feature>
<feature type="compositionally biased region" description="Low complexity" evidence="4">
    <location>
        <begin position="18"/>
        <end position="29"/>
    </location>
</feature>
<evidence type="ECO:0000259" key="5">
    <source>
        <dbReference type="PROSITE" id="PS50222"/>
    </source>
</evidence>
<feature type="region of interest" description="Disordered" evidence="4">
    <location>
        <begin position="1"/>
        <end position="61"/>
    </location>
</feature>